<dbReference type="InterPro" id="IPR050272">
    <property type="entry name" value="Isochorismatase-like_hydrls"/>
</dbReference>
<dbReference type="Gene3D" id="3.40.50.850">
    <property type="entry name" value="Isochorismatase-like"/>
    <property type="match status" value="1"/>
</dbReference>
<dbReference type="RefSeq" id="WP_052649781.1">
    <property type="nucleotide sequence ID" value="NZ_CCXS01000001.1"/>
</dbReference>
<name>A0A098EJ66_9BACL</name>
<dbReference type="OrthoDB" id="257098at2"/>
<keyword evidence="5" id="KW-1185">Reference proteome</keyword>
<dbReference type="InterPro" id="IPR036380">
    <property type="entry name" value="Isochorismatase-like_sf"/>
</dbReference>
<dbReference type="PANTHER" id="PTHR43540">
    <property type="entry name" value="PEROXYUREIDOACRYLATE/UREIDOACRYLATE AMIDOHYDROLASE-RELATED"/>
    <property type="match status" value="1"/>
</dbReference>
<evidence type="ECO:0000256" key="1">
    <source>
        <dbReference type="ARBA" id="ARBA00006336"/>
    </source>
</evidence>
<sequence length="195" mass="21726">MDKEKTALLLVDVQQAFDDESWGERNNPEAETKMAEILAAWRNNEGLVLHVQHRSDNPESLFYPHKESFEIKEELQPAGKETIITKKVNSAFIGTNLEEILRMNGVTTVVIVGLTTPHCISTTARMSGNLGFSTYVVSDATAAYELHDPNGKRIDPETIHSVSLATLHGEFAHVVTTAELMHEFISRPSRIEKGK</sequence>
<gene>
    <name evidence="4" type="primary">sttH_1</name>
    <name evidence="4" type="ORF">BN1080_00254</name>
</gene>
<keyword evidence="2 4" id="KW-0378">Hydrolase</keyword>
<feature type="domain" description="Isochorismatase-like" evidence="3">
    <location>
        <begin position="6"/>
        <end position="179"/>
    </location>
</feature>
<dbReference type="CDD" id="cd01014">
    <property type="entry name" value="nicotinamidase_related"/>
    <property type="match status" value="1"/>
</dbReference>
<dbReference type="InterPro" id="IPR000868">
    <property type="entry name" value="Isochorismatase-like_dom"/>
</dbReference>
<dbReference type="AlphaFoldDB" id="A0A098EJ66"/>
<protein>
    <submittedName>
        <fullName evidence="4">Streptothricin hydrolase</fullName>
    </submittedName>
</protein>
<dbReference type="GO" id="GO:0016787">
    <property type="term" value="F:hydrolase activity"/>
    <property type="evidence" value="ECO:0007669"/>
    <property type="project" value="UniProtKB-KW"/>
</dbReference>
<accession>A0A098EJ66</accession>
<evidence type="ECO:0000256" key="2">
    <source>
        <dbReference type="ARBA" id="ARBA00022801"/>
    </source>
</evidence>
<evidence type="ECO:0000259" key="3">
    <source>
        <dbReference type="Pfam" id="PF00857"/>
    </source>
</evidence>
<dbReference type="EMBL" id="CCXS01000001">
    <property type="protein sequence ID" value="CEG21346.1"/>
    <property type="molecule type" value="Genomic_DNA"/>
</dbReference>
<dbReference type="Proteomes" id="UP000043699">
    <property type="component" value="Unassembled WGS sequence"/>
</dbReference>
<dbReference type="SUPFAM" id="SSF52499">
    <property type="entry name" value="Isochorismatase-like hydrolases"/>
    <property type="match status" value="1"/>
</dbReference>
<reference evidence="4 5" key="1">
    <citation type="submission" date="2014-09" db="EMBL/GenBank/DDBJ databases">
        <authorList>
            <person name="Urmite Genomes Urmite Genomes"/>
        </authorList>
    </citation>
    <scope>NUCLEOTIDE SEQUENCE [LARGE SCALE GENOMIC DNA]</scope>
    <source>
        <strain evidence="4 5">ES2</strain>
    </source>
</reference>
<dbReference type="PANTHER" id="PTHR43540:SF1">
    <property type="entry name" value="ISOCHORISMATASE HYDROLASE"/>
    <property type="match status" value="1"/>
</dbReference>
<proteinExistence type="inferred from homology"/>
<organism evidence="4 5">
    <name type="scientific">Planococcus massiliensis</name>
    <dbReference type="NCBI Taxonomy" id="1499687"/>
    <lineage>
        <taxon>Bacteria</taxon>
        <taxon>Bacillati</taxon>
        <taxon>Bacillota</taxon>
        <taxon>Bacilli</taxon>
        <taxon>Bacillales</taxon>
        <taxon>Caryophanaceae</taxon>
        <taxon>Planococcus</taxon>
    </lineage>
</organism>
<dbReference type="Pfam" id="PF00857">
    <property type="entry name" value="Isochorismatase"/>
    <property type="match status" value="1"/>
</dbReference>
<evidence type="ECO:0000313" key="4">
    <source>
        <dbReference type="EMBL" id="CEG21346.1"/>
    </source>
</evidence>
<evidence type="ECO:0000313" key="5">
    <source>
        <dbReference type="Proteomes" id="UP000043699"/>
    </source>
</evidence>
<dbReference type="STRING" id="1499687.BN1080_00254"/>
<comment type="similarity">
    <text evidence="1">Belongs to the isochorismatase family.</text>
</comment>